<dbReference type="RefSeq" id="WP_311716688.1">
    <property type="nucleotide sequence ID" value="NZ_JAVREZ010000009.1"/>
</dbReference>
<reference evidence="2" key="1">
    <citation type="submission" date="2023-07" db="EMBL/GenBank/DDBJ databases">
        <title>30 novel species of actinomycetes from the DSMZ collection.</title>
        <authorList>
            <person name="Nouioui I."/>
        </authorList>
    </citation>
    <scope>NUCLEOTIDE SEQUENCE [LARGE SCALE GENOMIC DNA]</scope>
    <source>
        <strain evidence="2">DSM 41640</strain>
    </source>
</reference>
<accession>A0ABU2VFS0</accession>
<dbReference type="Proteomes" id="UP001183824">
    <property type="component" value="Unassembled WGS sequence"/>
</dbReference>
<name>A0ABU2VFS0_9ACTN</name>
<keyword evidence="2" id="KW-1185">Reference proteome</keyword>
<organism evidence="1 2">
    <name type="scientific">Streptomyces doebereineriae</name>
    <dbReference type="NCBI Taxonomy" id="3075528"/>
    <lineage>
        <taxon>Bacteria</taxon>
        <taxon>Bacillati</taxon>
        <taxon>Actinomycetota</taxon>
        <taxon>Actinomycetes</taxon>
        <taxon>Kitasatosporales</taxon>
        <taxon>Streptomycetaceae</taxon>
        <taxon>Streptomyces</taxon>
    </lineage>
</organism>
<comment type="caution">
    <text evidence="1">The sequence shown here is derived from an EMBL/GenBank/DDBJ whole genome shotgun (WGS) entry which is preliminary data.</text>
</comment>
<dbReference type="EMBL" id="JAVREZ010000009">
    <property type="protein sequence ID" value="MDT0483807.1"/>
    <property type="molecule type" value="Genomic_DNA"/>
</dbReference>
<evidence type="ECO:0000313" key="1">
    <source>
        <dbReference type="EMBL" id="MDT0483807.1"/>
    </source>
</evidence>
<protein>
    <submittedName>
        <fullName evidence="1">Uncharacterized protein</fullName>
    </submittedName>
</protein>
<proteinExistence type="predicted"/>
<evidence type="ECO:0000313" key="2">
    <source>
        <dbReference type="Proteomes" id="UP001183824"/>
    </source>
</evidence>
<gene>
    <name evidence="1" type="ORF">RNB18_26965</name>
</gene>
<sequence>MGKVNPISTGEHLIVRSQSSAAANFLLRWPKLNLPTHDHRAVKSSTASLILGLIRTMAAGIAIHTPLLHVAPSE</sequence>